<evidence type="ECO:0000259" key="5">
    <source>
        <dbReference type="Pfam" id="PF07992"/>
    </source>
</evidence>
<keyword evidence="3" id="KW-0274">FAD</keyword>
<dbReference type="EMBL" id="JAAKZX010000080">
    <property type="protein sequence ID" value="NGO45071.1"/>
    <property type="molecule type" value="Genomic_DNA"/>
</dbReference>
<gene>
    <name evidence="7" type="ORF">G6048_23905</name>
</gene>
<name>A0ABX0DT45_9ACTN</name>
<dbReference type="Gene3D" id="3.30.390.30">
    <property type="match status" value="1"/>
</dbReference>
<dbReference type="SUPFAM" id="SSF55424">
    <property type="entry name" value="FAD/NAD-linked reductases, dimerisation (C-terminal) domain"/>
    <property type="match status" value="1"/>
</dbReference>
<dbReference type="PRINTS" id="PR00411">
    <property type="entry name" value="PNDRDTASEI"/>
</dbReference>
<dbReference type="Pfam" id="PF07992">
    <property type="entry name" value="Pyr_redox_2"/>
    <property type="match status" value="1"/>
</dbReference>
<feature type="domain" description="Reductase C-terminal" evidence="6">
    <location>
        <begin position="327"/>
        <end position="412"/>
    </location>
</feature>
<evidence type="ECO:0000313" key="7">
    <source>
        <dbReference type="EMBL" id="NGO45071.1"/>
    </source>
</evidence>
<dbReference type="InterPro" id="IPR028202">
    <property type="entry name" value="Reductase_C"/>
</dbReference>
<dbReference type="Gene3D" id="3.50.50.60">
    <property type="entry name" value="FAD/NAD(P)-binding domain"/>
    <property type="match status" value="2"/>
</dbReference>
<dbReference type="InterPro" id="IPR023753">
    <property type="entry name" value="FAD/NAD-binding_dom"/>
</dbReference>
<dbReference type="SUPFAM" id="SSF51905">
    <property type="entry name" value="FAD/NAD(P)-binding domain"/>
    <property type="match status" value="2"/>
</dbReference>
<keyword evidence="2" id="KW-0285">Flavoprotein</keyword>
<sequence>MAAPSVVVVGAGQGGTETAAALRSRGFSGRITLIGAEDALPYQRPPLSKGYLTGSTPADELPLRPRSFFEAQDVELITGTPVTAIDPGDRRITLAGDGGRRVRLRYDHLVLATGARPRVLPVPGASLSGVHTLRDLRDAVALRAELRPGAHLLVVGGGFVGLELASTARLLGLEVTVVESGARVMGRSVSAALAEHLADRHRAHGTRVMTRRELVALHGDDTGRVRVAELDGAERVRADVVVMGVGVLPRTELAADADLPVGDGVLVNATLRTADPAVHAIGDCARFPSPYAGRPLRLESVQNASDQARCVAAAICGTPEPYTAVPWFWTEQCGLRVQLAGITAGHDRTVVSGDVASGRFSVFCFTGERLVGTESVNRPADHMITRRLLAERTASALPGPAEVCRPGFDLKEYQRVRSAG</sequence>
<protein>
    <submittedName>
        <fullName evidence="7">FAD-dependent oxidoreductase</fullName>
    </submittedName>
</protein>
<keyword evidence="4" id="KW-0560">Oxidoreductase</keyword>
<dbReference type="InterPro" id="IPR050446">
    <property type="entry name" value="FAD-oxidoreductase/Apoptosis"/>
</dbReference>
<dbReference type="RefSeq" id="WP_165341641.1">
    <property type="nucleotide sequence ID" value="NZ_JAAKZX010000080.1"/>
</dbReference>
<dbReference type="InterPro" id="IPR016156">
    <property type="entry name" value="FAD/NAD-linked_Rdtase_dimer_sf"/>
</dbReference>
<proteinExistence type="predicted"/>
<dbReference type="Pfam" id="PF14759">
    <property type="entry name" value="Reductase_C"/>
    <property type="match status" value="1"/>
</dbReference>
<organism evidence="7 8">
    <name type="scientific">Streptomyces ureilyticus</name>
    <dbReference type="NCBI Taxonomy" id="1775131"/>
    <lineage>
        <taxon>Bacteria</taxon>
        <taxon>Bacillati</taxon>
        <taxon>Actinomycetota</taxon>
        <taxon>Actinomycetes</taxon>
        <taxon>Kitasatosporales</taxon>
        <taxon>Streptomycetaceae</taxon>
        <taxon>Streptomyces</taxon>
    </lineage>
</organism>
<evidence type="ECO:0000256" key="3">
    <source>
        <dbReference type="ARBA" id="ARBA00022827"/>
    </source>
</evidence>
<dbReference type="PANTHER" id="PTHR43557:SF2">
    <property type="entry name" value="RIESKE DOMAIN-CONTAINING PROTEIN-RELATED"/>
    <property type="match status" value="1"/>
</dbReference>
<comment type="caution">
    <text evidence="7">The sequence shown here is derived from an EMBL/GenBank/DDBJ whole genome shotgun (WGS) entry which is preliminary data.</text>
</comment>
<feature type="domain" description="FAD/NAD(P)-binding" evidence="5">
    <location>
        <begin position="5"/>
        <end position="308"/>
    </location>
</feature>
<dbReference type="PRINTS" id="PR00368">
    <property type="entry name" value="FADPNR"/>
</dbReference>
<keyword evidence="8" id="KW-1185">Reference proteome</keyword>
<evidence type="ECO:0000259" key="6">
    <source>
        <dbReference type="Pfam" id="PF14759"/>
    </source>
</evidence>
<dbReference type="Proteomes" id="UP001518140">
    <property type="component" value="Unassembled WGS sequence"/>
</dbReference>
<evidence type="ECO:0000256" key="1">
    <source>
        <dbReference type="ARBA" id="ARBA00001974"/>
    </source>
</evidence>
<reference evidence="7 8" key="1">
    <citation type="submission" date="2020-02" db="EMBL/GenBank/DDBJ databases">
        <title>Whole-genome analyses of novel actinobacteria.</title>
        <authorList>
            <person name="Sahin N."/>
            <person name="Tokatli A."/>
        </authorList>
    </citation>
    <scope>NUCLEOTIDE SEQUENCE [LARGE SCALE GENOMIC DNA]</scope>
    <source>
        <strain evidence="7 8">YC419</strain>
    </source>
</reference>
<dbReference type="PANTHER" id="PTHR43557">
    <property type="entry name" value="APOPTOSIS-INDUCING FACTOR 1"/>
    <property type="match status" value="1"/>
</dbReference>
<evidence type="ECO:0000256" key="4">
    <source>
        <dbReference type="ARBA" id="ARBA00023002"/>
    </source>
</evidence>
<dbReference type="InterPro" id="IPR036188">
    <property type="entry name" value="FAD/NAD-bd_sf"/>
</dbReference>
<accession>A0ABX0DT45</accession>
<evidence type="ECO:0000313" key="8">
    <source>
        <dbReference type="Proteomes" id="UP001518140"/>
    </source>
</evidence>
<evidence type="ECO:0000256" key="2">
    <source>
        <dbReference type="ARBA" id="ARBA00022630"/>
    </source>
</evidence>
<comment type="cofactor">
    <cofactor evidence="1">
        <name>FAD</name>
        <dbReference type="ChEBI" id="CHEBI:57692"/>
    </cofactor>
</comment>